<evidence type="ECO:0000256" key="1">
    <source>
        <dbReference type="SAM" id="MobiDB-lite"/>
    </source>
</evidence>
<evidence type="ECO:0000313" key="3">
    <source>
        <dbReference type="EMBL" id="CAB4151798.1"/>
    </source>
</evidence>
<reference evidence="3" key="1">
    <citation type="submission" date="2020-04" db="EMBL/GenBank/DDBJ databases">
        <authorList>
            <person name="Chiriac C."/>
            <person name="Salcher M."/>
            <person name="Ghai R."/>
            <person name="Kavagutti S V."/>
        </authorList>
    </citation>
    <scope>NUCLEOTIDE SEQUENCE</scope>
</reference>
<feature type="compositionally biased region" description="Polar residues" evidence="1">
    <location>
        <begin position="78"/>
        <end position="92"/>
    </location>
</feature>
<feature type="compositionally biased region" description="Polar residues" evidence="1">
    <location>
        <begin position="204"/>
        <end position="219"/>
    </location>
</feature>
<feature type="region of interest" description="Disordered" evidence="1">
    <location>
        <begin position="72"/>
        <end position="115"/>
    </location>
</feature>
<dbReference type="InterPro" id="IPR046258">
    <property type="entry name" value="DUF6291"/>
</dbReference>
<sequence length="219" mass="25851">MENKRDSMVFYRSFYESLKGLSPIICAEVYDAIFSYGLDFKDSDFSEPVAKALFTLIKPQLDANIKRYENGSKPKNKQIISENKQTESKMVSNDNVNDNDNDNINENNNLLLKKESKPKKSIDDRKLEFRDKVHEIMIVEDIDKIIVKDFFNYWTEPNQAKTKLRFEMEKTWDISRRLSTWVKNNDKFSVNKKVGNYAPETRTDSQNSAKEQFRRNFNQ</sequence>
<gene>
    <name evidence="3" type="ORF">UFOVP597_35</name>
</gene>
<feature type="region of interest" description="Disordered" evidence="1">
    <location>
        <begin position="193"/>
        <end position="219"/>
    </location>
</feature>
<evidence type="ECO:0000259" key="2">
    <source>
        <dbReference type="Pfam" id="PF19808"/>
    </source>
</evidence>
<dbReference type="EMBL" id="LR796564">
    <property type="protein sequence ID" value="CAB4151798.1"/>
    <property type="molecule type" value="Genomic_DNA"/>
</dbReference>
<dbReference type="Pfam" id="PF19808">
    <property type="entry name" value="DUF6291"/>
    <property type="match status" value="1"/>
</dbReference>
<proteinExistence type="predicted"/>
<organism evidence="3">
    <name type="scientific">uncultured Caudovirales phage</name>
    <dbReference type="NCBI Taxonomy" id="2100421"/>
    <lineage>
        <taxon>Viruses</taxon>
        <taxon>Duplodnaviria</taxon>
        <taxon>Heunggongvirae</taxon>
        <taxon>Uroviricota</taxon>
        <taxon>Caudoviricetes</taxon>
        <taxon>Peduoviridae</taxon>
        <taxon>Maltschvirus</taxon>
        <taxon>Maltschvirus maltsch</taxon>
    </lineage>
</organism>
<accession>A0A6J5MZ08</accession>
<protein>
    <recommendedName>
        <fullName evidence="2">DUF6291 domain-containing protein</fullName>
    </recommendedName>
</protein>
<feature type="domain" description="DUF6291" evidence="2">
    <location>
        <begin position="7"/>
        <end position="75"/>
    </location>
</feature>
<name>A0A6J5MZ08_9CAUD</name>